<dbReference type="PROSITE" id="PS50835">
    <property type="entry name" value="IG_LIKE"/>
    <property type="match status" value="2"/>
</dbReference>
<evidence type="ECO:0000256" key="2">
    <source>
        <dbReference type="ARBA" id="ARBA00022737"/>
    </source>
</evidence>
<keyword evidence="3" id="KW-1015">Disulfide bond</keyword>
<organism evidence="7 8">
    <name type="scientific">Mesorhabditis spiculigera</name>
    <dbReference type="NCBI Taxonomy" id="96644"/>
    <lineage>
        <taxon>Eukaryota</taxon>
        <taxon>Metazoa</taxon>
        <taxon>Ecdysozoa</taxon>
        <taxon>Nematoda</taxon>
        <taxon>Chromadorea</taxon>
        <taxon>Rhabditida</taxon>
        <taxon>Rhabditina</taxon>
        <taxon>Rhabditomorpha</taxon>
        <taxon>Rhabditoidea</taxon>
        <taxon>Rhabditidae</taxon>
        <taxon>Mesorhabditinae</taxon>
        <taxon>Mesorhabditis</taxon>
    </lineage>
</organism>
<dbReference type="Proteomes" id="UP001177023">
    <property type="component" value="Unassembled WGS sequence"/>
</dbReference>
<keyword evidence="2" id="KW-0677">Repeat</keyword>
<gene>
    <name evidence="7" type="ORF">MSPICULIGERA_LOCUS16175</name>
</gene>
<dbReference type="AlphaFoldDB" id="A0AA36CZH3"/>
<dbReference type="InterPro" id="IPR036179">
    <property type="entry name" value="Ig-like_dom_sf"/>
</dbReference>
<dbReference type="SMART" id="SM00409">
    <property type="entry name" value="IG"/>
    <property type="match status" value="2"/>
</dbReference>
<accession>A0AA36CZH3</accession>
<dbReference type="SMART" id="SM00408">
    <property type="entry name" value="IGc2"/>
    <property type="match status" value="2"/>
</dbReference>
<evidence type="ECO:0000256" key="5">
    <source>
        <dbReference type="SAM" id="Phobius"/>
    </source>
</evidence>
<keyword evidence="5" id="KW-0812">Transmembrane</keyword>
<feature type="domain" description="Ig-like" evidence="6">
    <location>
        <begin position="131"/>
        <end position="208"/>
    </location>
</feature>
<protein>
    <recommendedName>
        <fullName evidence="6">Ig-like domain-containing protein</fullName>
    </recommendedName>
</protein>
<keyword evidence="1" id="KW-0732">Signal</keyword>
<evidence type="ECO:0000256" key="1">
    <source>
        <dbReference type="ARBA" id="ARBA00022729"/>
    </source>
</evidence>
<feature type="domain" description="Ig-like" evidence="6">
    <location>
        <begin position="44"/>
        <end position="128"/>
    </location>
</feature>
<evidence type="ECO:0000259" key="6">
    <source>
        <dbReference type="PROSITE" id="PS50835"/>
    </source>
</evidence>
<evidence type="ECO:0000313" key="7">
    <source>
        <dbReference type="EMBL" id="CAJ0577911.1"/>
    </source>
</evidence>
<evidence type="ECO:0000313" key="8">
    <source>
        <dbReference type="Proteomes" id="UP001177023"/>
    </source>
</evidence>
<dbReference type="PANTHER" id="PTHR12231">
    <property type="entry name" value="CTX-RELATED TYPE I TRANSMEMBRANE PROTEIN"/>
    <property type="match status" value="1"/>
</dbReference>
<evidence type="ECO:0000256" key="4">
    <source>
        <dbReference type="ARBA" id="ARBA00023319"/>
    </source>
</evidence>
<dbReference type="EMBL" id="CATQJA010002652">
    <property type="protein sequence ID" value="CAJ0577911.1"/>
    <property type="molecule type" value="Genomic_DNA"/>
</dbReference>
<dbReference type="InterPro" id="IPR036116">
    <property type="entry name" value="FN3_sf"/>
</dbReference>
<dbReference type="InterPro" id="IPR003598">
    <property type="entry name" value="Ig_sub2"/>
</dbReference>
<dbReference type="SUPFAM" id="SSF48726">
    <property type="entry name" value="Immunoglobulin"/>
    <property type="match status" value="2"/>
</dbReference>
<feature type="transmembrane region" description="Helical" evidence="5">
    <location>
        <begin position="335"/>
        <end position="356"/>
    </location>
</feature>
<keyword evidence="5" id="KW-0472">Membrane</keyword>
<evidence type="ECO:0000256" key="3">
    <source>
        <dbReference type="ARBA" id="ARBA00023157"/>
    </source>
</evidence>
<dbReference type="Pfam" id="PF13927">
    <property type="entry name" value="Ig_3"/>
    <property type="match status" value="2"/>
</dbReference>
<proteinExistence type="predicted"/>
<dbReference type="Gene3D" id="2.60.40.10">
    <property type="entry name" value="Immunoglobulins"/>
    <property type="match status" value="2"/>
</dbReference>
<dbReference type="GO" id="GO:0043005">
    <property type="term" value="C:neuron projection"/>
    <property type="evidence" value="ECO:0007669"/>
    <property type="project" value="TreeGrafter"/>
</dbReference>
<dbReference type="InterPro" id="IPR003599">
    <property type="entry name" value="Ig_sub"/>
</dbReference>
<name>A0AA36CZH3_9BILA</name>
<sequence length="483" mass="53115">MEKGWKIDLQRLRPPAWSCGTRIARPPSSCSWSRAHRARDYDRPTIPETAKRLYTAPRGHRVELRCPAIGSPAVDRIVWTKNGVPLTGVDGAALSLTNALEGDAGVYGCVAENMVGRSDQFEMHLVIAESPRFSARPPPLIYSKVGGAIEVECLGFGDPMPVQYWLRDKRRISGSKLTIPSVSRADHGSYSCVLTNPVATVKAELKIYVQNTIPQPASISSIECLGEGGLVVEWNPGYDAGLPQSFTLHYENVEMTDERGTVRSKDTQAQIAGLSRFAGYRLAVESTNAEGSINSTIREKNVCSRLVAPPTVAVSPPSASIYHQNGATPSPAASLFWMGIGSGVFLFLFLFLYFVARRNGYFCQYSGKQRRSSIRKSTGISAYDPAHAPGNSFIGGSVKILEDGLDSGHWSGSRNDAINGFVREPYSYDELEIECSSAVEEMFREQYVYGRAVHLEENPRALILEDLRIERLKKECRAAAQEI</sequence>
<reference evidence="7" key="1">
    <citation type="submission" date="2023-06" db="EMBL/GenBank/DDBJ databases">
        <authorList>
            <person name="Delattre M."/>
        </authorList>
    </citation>
    <scope>NUCLEOTIDE SEQUENCE</scope>
    <source>
        <strain evidence="7">AF72</strain>
    </source>
</reference>
<dbReference type="PANTHER" id="PTHR12231:SF253">
    <property type="entry name" value="DPR-INTERACTING PROTEIN ETA, ISOFORM B-RELATED"/>
    <property type="match status" value="1"/>
</dbReference>
<dbReference type="InterPro" id="IPR013783">
    <property type="entry name" value="Ig-like_fold"/>
</dbReference>
<feature type="non-terminal residue" evidence="7">
    <location>
        <position position="483"/>
    </location>
</feature>
<dbReference type="InterPro" id="IPR007110">
    <property type="entry name" value="Ig-like_dom"/>
</dbReference>
<keyword evidence="8" id="KW-1185">Reference proteome</keyword>
<keyword evidence="4" id="KW-0393">Immunoglobulin domain</keyword>
<dbReference type="InterPro" id="IPR051170">
    <property type="entry name" value="Neural/epithelial_adhesion"/>
</dbReference>
<comment type="caution">
    <text evidence="7">The sequence shown here is derived from an EMBL/GenBank/DDBJ whole genome shotgun (WGS) entry which is preliminary data.</text>
</comment>
<dbReference type="SUPFAM" id="SSF49265">
    <property type="entry name" value="Fibronectin type III"/>
    <property type="match status" value="1"/>
</dbReference>
<keyword evidence="5" id="KW-1133">Transmembrane helix</keyword>